<name>A0AAV1J6P7_9NEOP</name>
<feature type="compositionally biased region" description="Basic residues" evidence="2">
    <location>
        <begin position="384"/>
        <end position="393"/>
    </location>
</feature>
<keyword evidence="4" id="KW-1185">Reference proteome</keyword>
<evidence type="ECO:0000256" key="1">
    <source>
        <dbReference type="SAM" id="Coils"/>
    </source>
</evidence>
<dbReference type="AlphaFoldDB" id="A0AAV1J6P7"/>
<accession>A0AAV1J6P7</accession>
<dbReference type="Proteomes" id="UP001497472">
    <property type="component" value="Unassembled WGS sequence"/>
</dbReference>
<sequence length="463" mass="52315">MDNKHAKQKPMKFSDWAPNCKGLISASDIEFLTEMKKPVTQANATMLKPISPTSMHLSLQALKQKSTSQTPSRKAASTTKKNWNSSVKVNSKREITEDGKVKCSVRKSLYFQPRTKAVLITKKTIVQQETPIIRKPDITKVKKATFADNPKAKISGISRILDTPQSSRINRKTIANKENEVPTKPITITTPKSILRKKKPDNSLTNSKSSDASFLRIEKEVNEMEDVSVKQKLIKPLQLSSEALPSSTPYKDHNGQSFFNYSDSAENNSLYNDNTIMSFSNCNKSGQHDSSSLDSLCDFLQKTAVINDDAEAEQLFKRKVELKQEIANLDNVIEDAIKKRLSVINTLQDVIARIERFNGAENARSKHLSQNKIKINSPKFKIPKKTCHQRSIQRKSLSKDKKKKSPNVTENKALNIYMDMKKNLNFLNTPSVKRNKDATDTPARMSKNLQTQLDKLYNNSIDK</sequence>
<evidence type="ECO:0000256" key="2">
    <source>
        <dbReference type="SAM" id="MobiDB-lite"/>
    </source>
</evidence>
<dbReference type="EMBL" id="CAVLEF010000006">
    <property type="protein sequence ID" value="CAK1545135.1"/>
    <property type="molecule type" value="Genomic_DNA"/>
</dbReference>
<gene>
    <name evidence="3" type="ORF">LNINA_LOCUS4820</name>
</gene>
<evidence type="ECO:0000313" key="3">
    <source>
        <dbReference type="EMBL" id="CAK1545135.1"/>
    </source>
</evidence>
<feature type="region of interest" description="Disordered" evidence="2">
    <location>
        <begin position="61"/>
        <end position="87"/>
    </location>
</feature>
<comment type="caution">
    <text evidence="3">The sequence shown here is derived from an EMBL/GenBank/DDBJ whole genome shotgun (WGS) entry which is preliminary data.</text>
</comment>
<evidence type="ECO:0000313" key="4">
    <source>
        <dbReference type="Proteomes" id="UP001497472"/>
    </source>
</evidence>
<organism evidence="3 4">
    <name type="scientific">Leptosia nina</name>
    <dbReference type="NCBI Taxonomy" id="320188"/>
    <lineage>
        <taxon>Eukaryota</taxon>
        <taxon>Metazoa</taxon>
        <taxon>Ecdysozoa</taxon>
        <taxon>Arthropoda</taxon>
        <taxon>Hexapoda</taxon>
        <taxon>Insecta</taxon>
        <taxon>Pterygota</taxon>
        <taxon>Neoptera</taxon>
        <taxon>Endopterygota</taxon>
        <taxon>Lepidoptera</taxon>
        <taxon>Glossata</taxon>
        <taxon>Ditrysia</taxon>
        <taxon>Papilionoidea</taxon>
        <taxon>Pieridae</taxon>
        <taxon>Pierinae</taxon>
        <taxon>Leptosia</taxon>
    </lineage>
</organism>
<protein>
    <submittedName>
        <fullName evidence="3">Uncharacterized protein</fullName>
    </submittedName>
</protein>
<proteinExistence type="predicted"/>
<keyword evidence="1" id="KW-0175">Coiled coil</keyword>
<feature type="region of interest" description="Disordered" evidence="2">
    <location>
        <begin position="384"/>
        <end position="408"/>
    </location>
</feature>
<feature type="coiled-coil region" evidence="1">
    <location>
        <begin position="312"/>
        <end position="339"/>
    </location>
</feature>
<reference evidence="3 4" key="1">
    <citation type="submission" date="2023-11" db="EMBL/GenBank/DDBJ databases">
        <authorList>
            <person name="Okamura Y."/>
        </authorList>
    </citation>
    <scope>NUCLEOTIDE SEQUENCE [LARGE SCALE GENOMIC DNA]</scope>
</reference>